<name>T1HHI0_RHOPR</name>
<sequence length="75" mass="8584">MLTFESGALCVVQHKNAESYHGGDYDKEQPEEEDDEAEQIDYEADRSVKEGGKVKLVKNQKMLARKTEKDPRQNV</sequence>
<feature type="region of interest" description="Disordered" evidence="1">
    <location>
        <begin position="17"/>
        <end position="39"/>
    </location>
</feature>
<evidence type="ECO:0000256" key="1">
    <source>
        <dbReference type="SAM" id="MobiDB-lite"/>
    </source>
</evidence>
<proteinExistence type="predicted"/>
<accession>T1HHI0</accession>
<evidence type="ECO:0000313" key="3">
    <source>
        <dbReference type="Proteomes" id="UP000015103"/>
    </source>
</evidence>
<dbReference type="HOGENOM" id="CLU_2674158_0_0_1"/>
<feature type="compositionally biased region" description="Acidic residues" evidence="1">
    <location>
        <begin position="29"/>
        <end position="39"/>
    </location>
</feature>
<organism evidence="2 3">
    <name type="scientific">Rhodnius prolixus</name>
    <name type="common">Triatomid bug</name>
    <dbReference type="NCBI Taxonomy" id="13249"/>
    <lineage>
        <taxon>Eukaryota</taxon>
        <taxon>Metazoa</taxon>
        <taxon>Ecdysozoa</taxon>
        <taxon>Arthropoda</taxon>
        <taxon>Hexapoda</taxon>
        <taxon>Insecta</taxon>
        <taxon>Pterygota</taxon>
        <taxon>Neoptera</taxon>
        <taxon>Paraneoptera</taxon>
        <taxon>Hemiptera</taxon>
        <taxon>Heteroptera</taxon>
        <taxon>Panheteroptera</taxon>
        <taxon>Cimicomorpha</taxon>
        <taxon>Reduviidae</taxon>
        <taxon>Triatominae</taxon>
        <taxon>Rhodnius</taxon>
    </lineage>
</organism>
<dbReference type="VEuPathDB" id="VectorBase:RPRC003503"/>
<dbReference type="InParanoid" id="T1HHI0"/>
<reference evidence="2" key="1">
    <citation type="submission" date="2015-05" db="UniProtKB">
        <authorList>
            <consortium name="EnsemblMetazoa"/>
        </authorList>
    </citation>
    <scope>IDENTIFICATION</scope>
</reference>
<dbReference type="EnsemblMetazoa" id="RPRC003503-RA">
    <property type="protein sequence ID" value="RPRC003503-PA"/>
    <property type="gene ID" value="RPRC003503"/>
</dbReference>
<dbReference type="AlphaFoldDB" id="T1HHI0"/>
<evidence type="ECO:0000313" key="2">
    <source>
        <dbReference type="EnsemblMetazoa" id="RPRC003503-PA"/>
    </source>
</evidence>
<dbReference type="EMBL" id="ACPB03029229">
    <property type="status" value="NOT_ANNOTATED_CDS"/>
    <property type="molecule type" value="Genomic_DNA"/>
</dbReference>
<feature type="compositionally biased region" description="Basic and acidic residues" evidence="1">
    <location>
        <begin position="17"/>
        <end position="28"/>
    </location>
</feature>
<protein>
    <submittedName>
        <fullName evidence="2">Uncharacterized protein</fullName>
    </submittedName>
</protein>
<dbReference type="Proteomes" id="UP000015103">
    <property type="component" value="Unassembled WGS sequence"/>
</dbReference>
<keyword evidence="3" id="KW-1185">Reference proteome</keyword>